<comment type="caution">
    <text evidence="2">The sequence shown here is derived from an EMBL/GenBank/DDBJ whole genome shotgun (WGS) entry which is preliminary data.</text>
</comment>
<sequence>MGGFQTNHEHLAEAGRQIAAHGEGSQEIQGKIREANVSPQSWGLLGLEALFPIYLTLLSDLESHLAAMQHHLTETGDALGQTADAYRQLEEEVARSFQDILDRLDGGGPTPLNSPSAPDSSGLYT</sequence>
<feature type="compositionally biased region" description="Polar residues" evidence="1">
    <location>
        <begin position="111"/>
        <end position="125"/>
    </location>
</feature>
<dbReference type="Proteomes" id="UP000298860">
    <property type="component" value="Unassembled WGS sequence"/>
</dbReference>
<protein>
    <recommendedName>
        <fullName evidence="4">ESX-1 secretion-associated protein</fullName>
    </recommendedName>
</protein>
<reference evidence="3" key="1">
    <citation type="submission" date="2019-04" db="EMBL/GenBank/DDBJ databases">
        <title>Draft genome sequence of Pseudonocardiaceae bacterium SL3-2-4.</title>
        <authorList>
            <person name="Ningsih F."/>
            <person name="Yokota A."/>
            <person name="Sakai Y."/>
            <person name="Nanatani K."/>
            <person name="Yabe S."/>
            <person name="Oetari A."/>
            <person name="Sjamsuridzal W."/>
        </authorList>
    </citation>
    <scope>NUCLEOTIDE SEQUENCE [LARGE SCALE GENOMIC DNA]</scope>
    <source>
        <strain evidence="3">SL3-2-4</strain>
    </source>
</reference>
<organism evidence="2 3">
    <name type="scientific">Gandjariella thermophila</name>
    <dbReference type="NCBI Taxonomy" id="1931992"/>
    <lineage>
        <taxon>Bacteria</taxon>
        <taxon>Bacillati</taxon>
        <taxon>Actinomycetota</taxon>
        <taxon>Actinomycetes</taxon>
        <taxon>Pseudonocardiales</taxon>
        <taxon>Pseudonocardiaceae</taxon>
        <taxon>Gandjariella</taxon>
    </lineage>
</organism>
<evidence type="ECO:0000313" key="2">
    <source>
        <dbReference type="EMBL" id="GDY29357.1"/>
    </source>
</evidence>
<accession>A0A4D4J5U8</accession>
<dbReference type="Gene3D" id="1.10.287.1060">
    <property type="entry name" value="ESAT-6-like"/>
    <property type="match status" value="1"/>
</dbReference>
<keyword evidence="3" id="KW-1185">Reference proteome</keyword>
<evidence type="ECO:0000256" key="1">
    <source>
        <dbReference type="SAM" id="MobiDB-lite"/>
    </source>
</evidence>
<dbReference type="RefSeq" id="WP_137812530.1">
    <property type="nucleotide sequence ID" value="NZ_BJFL01000003.1"/>
</dbReference>
<evidence type="ECO:0000313" key="3">
    <source>
        <dbReference type="Proteomes" id="UP000298860"/>
    </source>
</evidence>
<name>A0A4D4J5U8_9PSEU</name>
<dbReference type="AlphaFoldDB" id="A0A4D4J5U8"/>
<dbReference type="EMBL" id="BJFL01000003">
    <property type="protein sequence ID" value="GDY29357.1"/>
    <property type="molecule type" value="Genomic_DNA"/>
</dbReference>
<evidence type="ECO:0008006" key="4">
    <source>
        <dbReference type="Google" id="ProtNLM"/>
    </source>
</evidence>
<gene>
    <name evidence="2" type="ORF">GTS_09900</name>
</gene>
<proteinExistence type="predicted"/>
<feature type="region of interest" description="Disordered" evidence="1">
    <location>
        <begin position="99"/>
        <end position="125"/>
    </location>
</feature>